<protein>
    <submittedName>
        <fullName evidence="1">Uncharacterized protein</fullName>
    </submittedName>
</protein>
<accession>K1PP79</accession>
<organism evidence="1">
    <name type="scientific">Magallana gigas</name>
    <name type="common">Pacific oyster</name>
    <name type="synonym">Crassostrea gigas</name>
    <dbReference type="NCBI Taxonomy" id="29159"/>
    <lineage>
        <taxon>Eukaryota</taxon>
        <taxon>Metazoa</taxon>
        <taxon>Spiralia</taxon>
        <taxon>Lophotrochozoa</taxon>
        <taxon>Mollusca</taxon>
        <taxon>Bivalvia</taxon>
        <taxon>Autobranchia</taxon>
        <taxon>Pteriomorphia</taxon>
        <taxon>Ostreida</taxon>
        <taxon>Ostreoidea</taxon>
        <taxon>Ostreidae</taxon>
        <taxon>Magallana</taxon>
    </lineage>
</organism>
<dbReference type="AlphaFoldDB" id="K1PP79"/>
<sequence>MKNARMDCLVPTAWKNVLILVMVKSVRAFVTVTIKRVTPYKDVWIVKVFTE</sequence>
<reference evidence="1" key="1">
    <citation type="journal article" date="2012" name="Nature">
        <title>The oyster genome reveals stress adaptation and complexity of shell formation.</title>
        <authorList>
            <person name="Zhang G."/>
            <person name="Fang X."/>
            <person name="Guo X."/>
            <person name="Li L."/>
            <person name="Luo R."/>
            <person name="Xu F."/>
            <person name="Yang P."/>
            <person name="Zhang L."/>
            <person name="Wang X."/>
            <person name="Qi H."/>
            <person name="Xiong Z."/>
            <person name="Que H."/>
            <person name="Xie Y."/>
            <person name="Holland P.W."/>
            <person name="Paps J."/>
            <person name="Zhu Y."/>
            <person name="Wu F."/>
            <person name="Chen Y."/>
            <person name="Wang J."/>
            <person name="Peng C."/>
            <person name="Meng J."/>
            <person name="Yang L."/>
            <person name="Liu J."/>
            <person name="Wen B."/>
            <person name="Zhang N."/>
            <person name="Huang Z."/>
            <person name="Zhu Q."/>
            <person name="Feng Y."/>
            <person name="Mount A."/>
            <person name="Hedgecock D."/>
            <person name="Xu Z."/>
            <person name="Liu Y."/>
            <person name="Domazet-Loso T."/>
            <person name="Du Y."/>
            <person name="Sun X."/>
            <person name="Zhang S."/>
            <person name="Liu B."/>
            <person name="Cheng P."/>
            <person name="Jiang X."/>
            <person name="Li J."/>
            <person name="Fan D."/>
            <person name="Wang W."/>
            <person name="Fu W."/>
            <person name="Wang T."/>
            <person name="Wang B."/>
            <person name="Zhang J."/>
            <person name="Peng Z."/>
            <person name="Li Y."/>
            <person name="Li N."/>
            <person name="Wang J."/>
            <person name="Chen M."/>
            <person name="He Y."/>
            <person name="Tan F."/>
            <person name="Song X."/>
            <person name="Zheng Q."/>
            <person name="Huang R."/>
            <person name="Yang H."/>
            <person name="Du X."/>
            <person name="Chen L."/>
            <person name="Yang M."/>
            <person name="Gaffney P.M."/>
            <person name="Wang S."/>
            <person name="Luo L."/>
            <person name="She Z."/>
            <person name="Ming Y."/>
            <person name="Huang W."/>
            <person name="Zhang S."/>
            <person name="Huang B."/>
            <person name="Zhang Y."/>
            <person name="Qu T."/>
            <person name="Ni P."/>
            <person name="Miao G."/>
            <person name="Wang J."/>
            <person name="Wang Q."/>
            <person name="Steinberg C.E."/>
            <person name="Wang H."/>
            <person name="Li N."/>
            <person name="Qian L."/>
            <person name="Zhang G."/>
            <person name="Li Y."/>
            <person name="Yang H."/>
            <person name="Liu X."/>
            <person name="Wang J."/>
            <person name="Yin Y."/>
            <person name="Wang J."/>
        </authorList>
    </citation>
    <scope>NUCLEOTIDE SEQUENCE [LARGE SCALE GENOMIC DNA]</scope>
    <source>
        <strain evidence="1">05x7-T-G4-1.051#20</strain>
    </source>
</reference>
<dbReference type="InParanoid" id="K1PP79"/>
<dbReference type="HOGENOM" id="CLU_3108438_0_0_1"/>
<dbReference type="EMBL" id="JH817751">
    <property type="protein sequence ID" value="EKC23453.1"/>
    <property type="molecule type" value="Genomic_DNA"/>
</dbReference>
<gene>
    <name evidence="1" type="ORF">CGI_10013898</name>
</gene>
<evidence type="ECO:0000313" key="1">
    <source>
        <dbReference type="EMBL" id="EKC23453.1"/>
    </source>
</evidence>
<proteinExistence type="predicted"/>
<name>K1PP79_MAGGI</name>